<reference evidence="1 2" key="1">
    <citation type="journal article" date="2021" name="Front. Genet.">
        <title>Chromosome-Level Genome Assembly Reveals Significant Gene Expansion in the Toll and IMD Signaling Pathways of Dendrolimus kikuchii.</title>
        <authorList>
            <person name="Zhou J."/>
            <person name="Wu P."/>
            <person name="Xiong Z."/>
            <person name="Liu N."/>
            <person name="Zhao N."/>
            <person name="Ji M."/>
            <person name="Qiu Y."/>
            <person name="Yang B."/>
        </authorList>
    </citation>
    <scope>NUCLEOTIDE SEQUENCE [LARGE SCALE GENOMIC DNA]</scope>
    <source>
        <strain evidence="1">Ann1</strain>
    </source>
</reference>
<name>A0ACC1CMS3_9NEOP</name>
<gene>
    <name evidence="1" type="ORF">K1T71_011059</name>
</gene>
<comment type="caution">
    <text evidence="1">The sequence shown here is derived from an EMBL/GenBank/DDBJ whole genome shotgun (WGS) entry which is preliminary data.</text>
</comment>
<keyword evidence="2" id="KW-1185">Reference proteome</keyword>
<organism evidence="1 2">
    <name type="scientific">Dendrolimus kikuchii</name>
    <dbReference type="NCBI Taxonomy" id="765133"/>
    <lineage>
        <taxon>Eukaryota</taxon>
        <taxon>Metazoa</taxon>
        <taxon>Ecdysozoa</taxon>
        <taxon>Arthropoda</taxon>
        <taxon>Hexapoda</taxon>
        <taxon>Insecta</taxon>
        <taxon>Pterygota</taxon>
        <taxon>Neoptera</taxon>
        <taxon>Endopterygota</taxon>
        <taxon>Lepidoptera</taxon>
        <taxon>Glossata</taxon>
        <taxon>Ditrysia</taxon>
        <taxon>Bombycoidea</taxon>
        <taxon>Lasiocampidae</taxon>
        <taxon>Dendrolimus</taxon>
    </lineage>
</organism>
<dbReference type="EMBL" id="CM034406">
    <property type="protein sequence ID" value="KAJ0172883.1"/>
    <property type="molecule type" value="Genomic_DNA"/>
</dbReference>
<accession>A0ACC1CMS3</accession>
<proteinExistence type="predicted"/>
<evidence type="ECO:0000313" key="2">
    <source>
        <dbReference type="Proteomes" id="UP000824533"/>
    </source>
</evidence>
<sequence length="700" mass="80065">METEAHDIEHPPVKKQKLDSKPTDTEPKEIDFTQDVTVTKSSIINDNYNDFVTPEELEKLKEFKVLDETGSNDEDSHDDDSDSSEGKPIDDEEIEKMLEENLPDDFKGAPKPKERPYVTVSKTVLEEKGGNHFEMLPLDWMMIQHYSGMPLYMHRTTRVCTLSKPYFLGKGNARRHDIPLSAIPCLAYKRALEEEVKQKEIDRRIEEQVRKQQQNLELNKSVNEKANNEAVNIVKANNPNRLSKSAVYDRLLMGNVKGNKTTYWKDYKSKCPYVQHKEKAGKQSDYVRRDIKVCDSNRDKVQKSDSIEKKDILVKDFKTTLNTRGIVMAPPRVETVSTSLKTQHLTAEQVNDYCKKLFKFKVLRIMHFKRWADRRKYNKARKTFQHPALAEGTKLITIPMQRNSQENGGKGSRRDWVMSMNGCSYLSVFHEYVGRALKKQPVYEFKQLENASMPYQATVYIGGMQYGVGYGTSKRQAKAAAARSSVHILIPEMKDELDAYDGGKPTTAAASANAQDADFSFFDYVGIEDPRITDFCAATCEPSPHAILRTCLLRNFGTGERHIHVEMKKLEYQEIELTMKVGKHTATVVCKNKRIAKQRASQAILQALHPHVRSWGSLLRLYGSKSVKSCKEKKQEEQQITLLQDKARHNEPNYAVLEKLRSEMLKLKDRDAAFVPIGTFTLTDSLPTHSNSDLNNVELL</sequence>
<protein>
    <submittedName>
        <fullName evidence="1">Uncharacterized protein</fullName>
    </submittedName>
</protein>
<dbReference type="Proteomes" id="UP000824533">
    <property type="component" value="Linkage Group LG20"/>
</dbReference>
<evidence type="ECO:0000313" key="1">
    <source>
        <dbReference type="EMBL" id="KAJ0172883.1"/>
    </source>
</evidence>